<gene>
    <name evidence="1" type="ORF">O6H91_16G035900</name>
</gene>
<name>A0ACC2BBA2_DIPCM</name>
<proteinExistence type="predicted"/>
<protein>
    <submittedName>
        <fullName evidence="1">Uncharacterized protein</fullName>
    </submittedName>
</protein>
<accession>A0ACC2BBA2</accession>
<reference evidence="2" key="1">
    <citation type="journal article" date="2024" name="Proc. Natl. Acad. Sci. U.S.A.">
        <title>Extraordinary preservation of gene collinearity over three hundred million years revealed in homosporous lycophytes.</title>
        <authorList>
            <person name="Li C."/>
            <person name="Wickell D."/>
            <person name="Kuo L.Y."/>
            <person name="Chen X."/>
            <person name="Nie B."/>
            <person name="Liao X."/>
            <person name="Peng D."/>
            <person name="Ji J."/>
            <person name="Jenkins J."/>
            <person name="Williams M."/>
            <person name="Shu S."/>
            <person name="Plott C."/>
            <person name="Barry K."/>
            <person name="Rajasekar S."/>
            <person name="Grimwood J."/>
            <person name="Han X."/>
            <person name="Sun S."/>
            <person name="Hou Z."/>
            <person name="He W."/>
            <person name="Dai G."/>
            <person name="Sun C."/>
            <person name="Schmutz J."/>
            <person name="Leebens-Mack J.H."/>
            <person name="Li F.W."/>
            <person name="Wang L."/>
        </authorList>
    </citation>
    <scope>NUCLEOTIDE SEQUENCE [LARGE SCALE GENOMIC DNA]</scope>
    <source>
        <strain evidence="2">cv. PW_Plant_1</strain>
    </source>
</reference>
<sequence>MVPLLSSSSSSSFHCIPSATTTVLYASFFSHQLPPPLLFKPSSLPLTPLALLPLSLLFSSSSQFWFSQPVQAASAMDVETEEQRLLRLISVSCLYANVAPEKVPLLYSPSYNIAFLGLEKLHPFDSSKWGHIHNILVRQGVLDSGKVVEPPEATRDDLLVVHTDKYLQSLNWSVNVAKIIEVPPVALLPNFMLRNRVLKPFRKQVGGTVLAAKLAMEKGWAINLGGGFHHCCSTMGGGFCIYADISLCIKFAFAKFSLSRVMIVDLDAHQGNGHERDFSADDRVYIFDMYNRDIYPQDFEARRWINKRVELRSGTLTEEYITILKKELQVSMDNFEPDLLIYNAGTDILEGDPLGRLLISEEGVKRRDEIVFEFARAQKVPIIMLTSGGYIKKSAAVIADSIINLNSKHLIELNSS</sequence>
<dbReference type="Proteomes" id="UP001162992">
    <property type="component" value="Chromosome 16"/>
</dbReference>
<evidence type="ECO:0000313" key="1">
    <source>
        <dbReference type="EMBL" id="KAJ7527083.1"/>
    </source>
</evidence>
<organism evidence="1 2">
    <name type="scientific">Diphasiastrum complanatum</name>
    <name type="common">Issler's clubmoss</name>
    <name type="synonym">Lycopodium complanatum</name>
    <dbReference type="NCBI Taxonomy" id="34168"/>
    <lineage>
        <taxon>Eukaryota</taxon>
        <taxon>Viridiplantae</taxon>
        <taxon>Streptophyta</taxon>
        <taxon>Embryophyta</taxon>
        <taxon>Tracheophyta</taxon>
        <taxon>Lycopodiopsida</taxon>
        <taxon>Lycopodiales</taxon>
        <taxon>Lycopodiaceae</taxon>
        <taxon>Lycopodioideae</taxon>
        <taxon>Diphasiastrum</taxon>
    </lineage>
</organism>
<keyword evidence="2" id="KW-1185">Reference proteome</keyword>
<comment type="caution">
    <text evidence="1">The sequence shown here is derived from an EMBL/GenBank/DDBJ whole genome shotgun (WGS) entry which is preliminary data.</text>
</comment>
<evidence type="ECO:0000313" key="2">
    <source>
        <dbReference type="Proteomes" id="UP001162992"/>
    </source>
</evidence>
<dbReference type="EMBL" id="CM055107">
    <property type="protein sequence ID" value="KAJ7527083.1"/>
    <property type="molecule type" value="Genomic_DNA"/>
</dbReference>